<protein>
    <submittedName>
        <fullName evidence="2">Uncharacterized protein</fullName>
    </submittedName>
</protein>
<evidence type="ECO:0000313" key="3">
    <source>
        <dbReference type="Proteomes" id="UP000225322"/>
    </source>
</evidence>
<evidence type="ECO:0000313" key="2">
    <source>
        <dbReference type="EMBL" id="AKU43421.1"/>
    </source>
</evidence>
<reference evidence="2 3" key="1">
    <citation type="journal article" date="2015" name="Genome Announc.">
        <title>Complete Genome Sequence of Caulobacter crescentus Siphophage Sansa.</title>
        <authorList>
            <person name="Vara L."/>
            <person name="Kane A.A."/>
            <person name="Cahill J.L."/>
            <person name="Rasche E.S."/>
            <person name="Kuty Everett G.F."/>
        </authorList>
    </citation>
    <scope>NUCLEOTIDE SEQUENCE [LARGE SCALE GENOMIC DNA]</scope>
</reference>
<dbReference type="Proteomes" id="UP000225322">
    <property type="component" value="Segment"/>
</dbReference>
<proteinExistence type="predicted"/>
<dbReference type="EMBL" id="KT001913">
    <property type="protein sequence ID" value="AKU43421.1"/>
    <property type="molecule type" value="Genomic_DNA"/>
</dbReference>
<evidence type="ECO:0000256" key="1">
    <source>
        <dbReference type="SAM" id="MobiDB-lite"/>
    </source>
</evidence>
<accession>A0A0K1LLQ3</accession>
<organism evidence="2 3">
    <name type="scientific">Caulobacter phage Sansa</name>
    <dbReference type="NCBI Taxonomy" id="1675600"/>
    <lineage>
        <taxon>Viruses</taxon>
        <taxon>Duplodnaviria</taxon>
        <taxon>Heunggongvirae</taxon>
        <taxon>Uroviricota</taxon>
        <taxon>Caudoviricetes</taxon>
        <taxon>Sansavirus</taxon>
        <taxon>Sansavirus sansa</taxon>
        <taxon>Caulobacter virus Sansa</taxon>
    </lineage>
</organism>
<sequence>MTSPGTYRSLLAIHAREGQAVGTEVAWDWRPARFTPGGPSCISSLLRRWGEDPAPTEGRRRPRRWSQDASPGKAENARPGPLE</sequence>
<gene>
    <name evidence="2" type="ORF">CPT_Sansa17</name>
</gene>
<feature type="region of interest" description="Disordered" evidence="1">
    <location>
        <begin position="37"/>
        <end position="83"/>
    </location>
</feature>
<keyword evidence="3" id="KW-1185">Reference proteome</keyword>
<name>A0A0K1LLQ3_9CAUD</name>